<gene>
    <name evidence="4" type="ORF">JJB74_23425</name>
</gene>
<evidence type="ECO:0000313" key="4">
    <source>
        <dbReference type="EMBL" id="MBK4737581.1"/>
    </source>
</evidence>
<accession>A0A934SVI0</accession>
<dbReference type="InterPro" id="IPR032812">
    <property type="entry name" value="SbsA_Ig"/>
</dbReference>
<dbReference type="RefSeq" id="WP_200596003.1">
    <property type="nucleotide sequence ID" value="NZ_JAEPBG010000013.1"/>
</dbReference>
<dbReference type="Gene3D" id="2.60.40.1220">
    <property type="match status" value="1"/>
</dbReference>
<feature type="signal peptide" evidence="2">
    <location>
        <begin position="1"/>
        <end position="22"/>
    </location>
</feature>
<reference evidence="4" key="1">
    <citation type="submission" date="2021-01" db="EMBL/GenBank/DDBJ databases">
        <title>Genome sequence of strain Noviherbaspirillum sp. DKR-6.</title>
        <authorList>
            <person name="Chaudhary D.K."/>
        </authorList>
    </citation>
    <scope>NUCLEOTIDE SEQUENCE</scope>
    <source>
        <strain evidence="4">DKR-6</strain>
    </source>
</reference>
<feature type="domain" description="SbsA Ig-like" evidence="3">
    <location>
        <begin position="83"/>
        <end position="171"/>
    </location>
</feature>
<dbReference type="SUPFAM" id="SSF53474">
    <property type="entry name" value="alpha/beta-Hydrolases"/>
    <property type="match status" value="1"/>
</dbReference>
<dbReference type="AlphaFoldDB" id="A0A934SVI0"/>
<dbReference type="Gene3D" id="3.40.50.1820">
    <property type="entry name" value="alpha/beta hydrolase"/>
    <property type="match status" value="1"/>
</dbReference>
<protein>
    <submittedName>
        <fullName evidence="4">Ig-like domain-containing protein</fullName>
    </submittedName>
</protein>
<keyword evidence="1 2" id="KW-0732">Signal</keyword>
<comment type="caution">
    <text evidence="4">The sequence shown here is derived from an EMBL/GenBank/DDBJ whole genome shotgun (WGS) entry which is preliminary data.</text>
</comment>
<dbReference type="InterPro" id="IPR014755">
    <property type="entry name" value="Cu-Rt/internalin_Ig-like"/>
</dbReference>
<organism evidence="4 5">
    <name type="scientific">Noviherbaspirillum pedocola</name>
    <dbReference type="NCBI Taxonomy" id="2801341"/>
    <lineage>
        <taxon>Bacteria</taxon>
        <taxon>Pseudomonadati</taxon>
        <taxon>Pseudomonadota</taxon>
        <taxon>Betaproteobacteria</taxon>
        <taxon>Burkholderiales</taxon>
        <taxon>Oxalobacteraceae</taxon>
        <taxon>Noviherbaspirillum</taxon>
    </lineage>
</organism>
<dbReference type="Proteomes" id="UP000622890">
    <property type="component" value="Unassembled WGS sequence"/>
</dbReference>
<keyword evidence="5" id="KW-1185">Reference proteome</keyword>
<feature type="chain" id="PRO_5037458901" evidence="2">
    <location>
        <begin position="23"/>
        <end position="704"/>
    </location>
</feature>
<dbReference type="EMBL" id="JAEPBG010000013">
    <property type="protein sequence ID" value="MBK4737581.1"/>
    <property type="molecule type" value="Genomic_DNA"/>
</dbReference>
<dbReference type="PANTHER" id="PTHR22946">
    <property type="entry name" value="DIENELACTONE HYDROLASE DOMAIN-CONTAINING PROTEIN-RELATED"/>
    <property type="match status" value="1"/>
</dbReference>
<dbReference type="InterPro" id="IPR029058">
    <property type="entry name" value="AB_hydrolase_fold"/>
</dbReference>
<dbReference type="Pfam" id="PF13205">
    <property type="entry name" value="Big_5"/>
    <property type="match status" value="1"/>
</dbReference>
<name>A0A934SVI0_9BURK</name>
<evidence type="ECO:0000256" key="2">
    <source>
        <dbReference type="SAM" id="SignalP"/>
    </source>
</evidence>
<evidence type="ECO:0000256" key="1">
    <source>
        <dbReference type="ARBA" id="ARBA00022729"/>
    </source>
</evidence>
<sequence>MPQLNGRLLACLLAFSAAPALALADGVSVRYDLSDPQASPFPSDRFTVTDFTQNTMRRVQLPLTDCAVRVSDCQDIRVLNTLDGFSTQPRITIPFDGAIDPATVNSDTVYLLNLGDTVSFQGIGEKVGINQAVWDKATNTLVFQPDKLLNEHTRYLVVVTDGVHDLRGKKIKPINLFDDVADFRRESAEYRGALRDALRARFPGSLNVAAASLFTTQSISSDLYRIMASIKKHPSSADFMIGKDANGNAVRAVFPVAGTNITIQRQTGSAPVSFTNSAALMAALQVSPGAVDKIAYGTFDSPNYLNASQFIPAVGTLHDTPKPQGMNKLVFQLFLPSGTKPAGGWPVIIFGHGFTDSMYGAPWTVASTFAKYGFATMSIQVVGHGGGELGKLQVTAPGGNVSLPAGGRGYDQDGNGKIDSTEGVNAAAPYTVLGNRDGLRQTVIDIMQLVQTVKTGVDVDGDGKVDLDASRIFYSGQSFGGIYGTMLLGVEPDIAAGVPNVAGGSITEVARLGVFRGLTYLSLAARQPSLINVKPGDPLLFNENIPLRNEPIRINTVPGAMAIQRVLDWNQWAQQSGNPVSYAPYLRKSPLQGNAKKDVIFQFARGDQTVPNPTITAILRAGELADRATQFRNDLALHDNPAYTVKNPHTFLTNIFGAGAPYAVQAQTQIATFFATRNTIDPDGALPYFEVPTSDLPETTNFIP</sequence>
<evidence type="ECO:0000313" key="5">
    <source>
        <dbReference type="Proteomes" id="UP000622890"/>
    </source>
</evidence>
<proteinExistence type="predicted"/>
<dbReference type="InterPro" id="IPR050261">
    <property type="entry name" value="FrsA_esterase"/>
</dbReference>
<evidence type="ECO:0000259" key="3">
    <source>
        <dbReference type="Pfam" id="PF13205"/>
    </source>
</evidence>